<sequence>MILANTKKRFQNNLIDTFEARNRLGKLNLSGERTDLLIEEWEIDKLEDDALPSKTDVDKWFKLGLITQDYYKDHLRILGYSEIHADLYIQSSLIA</sequence>
<evidence type="ECO:0000313" key="1">
    <source>
        <dbReference type="EMBL" id="GAI31655.1"/>
    </source>
</evidence>
<dbReference type="EMBL" id="BARV01019548">
    <property type="protein sequence ID" value="GAI31655.1"/>
    <property type="molecule type" value="Genomic_DNA"/>
</dbReference>
<reference evidence="1" key="1">
    <citation type="journal article" date="2014" name="Front. Microbiol.">
        <title>High frequency of phylogenetically diverse reductive dehalogenase-homologous genes in deep subseafloor sedimentary metagenomes.</title>
        <authorList>
            <person name="Kawai M."/>
            <person name="Futagami T."/>
            <person name="Toyoda A."/>
            <person name="Takaki Y."/>
            <person name="Nishi S."/>
            <person name="Hori S."/>
            <person name="Arai W."/>
            <person name="Tsubouchi T."/>
            <person name="Morono Y."/>
            <person name="Uchiyama I."/>
            <person name="Ito T."/>
            <person name="Fujiyama A."/>
            <person name="Inagaki F."/>
            <person name="Takami H."/>
        </authorList>
    </citation>
    <scope>NUCLEOTIDE SEQUENCE</scope>
    <source>
        <strain evidence="1">Expedition CK06-06</strain>
    </source>
</reference>
<protein>
    <submittedName>
        <fullName evidence="1">Uncharacterized protein</fullName>
    </submittedName>
</protein>
<proteinExistence type="predicted"/>
<name>X1NXY9_9ZZZZ</name>
<gene>
    <name evidence="1" type="ORF">S06H3_32838</name>
</gene>
<accession>X1NXY9</accession>
<organism evidence="1">
    <name type="scientific">marine sediment metagenome</name>
    <dbReference type="NCBI Taxonomy" id="412755"/>
    <lineage>
        <taxon>unclassified sequences</taxon>
        <taxon>metagenomes</taxon>
        <taxon>ecological metagenomes</taxon>
    </lineage>
</organism>
<dbReference type="AlphaFoldDB" id="X1NXY9"/>
<feature type="non-terminal residue" evidence="1">
    <location>
        <position position="95"/>
    </location>
</feature>
<comment type="caution">
    <text evidence="1">The sequence shown here is derived from an EMBL/GenBank/DDBJ whole genome shotgun (WGS) entry which is preliminary data.</text>
</comment>